<name>A0AAV3A5Q7_PYXAD</name>
<sequence>MSVVVRVACSGGQLMRRHVMCMYKIRKERKTLATQFPCNVTRRITLYAIPTEFLYICLNFILSAIQYTVDRKATFNGIPVLQLCSYMIEAL</sequence>
<reference evidence="1" key="1">
    <citation type="thesis" date="2020" institute="ProQuest LLC" country="789 East Eisenhower Parkway, Ann Arbor, MI, USA">
        <title>Comparative Genomics and Chromosome Evolution.</title>
        <authorList>
            <person name="Mudd A.B."/>
        </authorList>
    </citation>
    <scope>NUCLEOTIDE SEQUENCE</scope>
    <source>
        <strain evidence="1">1538</strain>
        <tissue evidence="1">Blood</tissue>
    </source>
</reference>
<evidence type="ECO:0000313" key="2">
    <source>
        <dbReference type="Proteomes" id="UP001181693"/>
    </source>
</evidence>
<dbReference type="EMBL" id="DYDO01000009">
    <property type="protein sequence ID" value="DBA18652.1"/>
    <property type="molecule type" value="Genomic_DNA"/>
</dbReference>
<keyword evidence="2" id="KW-1185">Reference proteome</keyword>
<dbReference type="Proteomes" id="UP001181693">
    <property type="component" value="Unassembled WGS sequence"/>
</dbReference>
<comment type="caution">
    <text evidence="1">The sequence shown here is derived from an EMBL/GenBank/DDBJ whole genome shotgun (WGS) entry which is preliminary data.</text>
</comment>
<evidence type="ECO:0000313" key="1">
    <source>
        <dbReference type="EMBL" id="DBA18652.1"/>
    </source>
</evidence>
<dbReference type="AlphaFoldDB" id="A0AAV3A5Q7"/>
<organism evidence="1 2">
    <name type="scientific">Pyxicephalus adspersus</name>
    <name type="common">African bullfrog</name>
    <dbReference type="NCBI Taxonomy" id="30357"/>
    <lineage>
        <taxon>Eukaryota</taxon>
        <taxon>Metazoa</taxon>
        <taxon>Chordata</taxon>
        <taxon>Craniata</taxon>
        <taxon>Vertebrata</taxon>
        <taxon>Euteleostomi</taxon>
        <taxon>Amphibia</taxon>
        <taxon>Batrachia</taxon>
        <taxon>Anura</taxon>
        <taxon>Neobatrachia</taxon>
        <taxon>Ranoidea</taxon>
        <taxon>Pyxicephalidae</taxon>
        <taxon>Pyxicephalinae</taxon>
        <taxon>Pyxicephalus</taxon>
    </lineage>
</organism>
<accession>A0AAV3A5Q7</accession>
<proteinExistence type="predicted"/>
<protein>
    <submittedName>
        <fullName evidence="1">Uncharacterized protein</fullName>
    </submittedName>
</protein>
<gene>
    <name evidence="1" type="ORF">GDO54_016876</name>
</gene>